<feature type="transmembrane region" description="Helical" evidence="1">
    <location>
        <begin position="48"/>
        <end position="69"/>
    </location>
</feature>
<accession>A0A0D0A5B3</accession>
<keyword evidence="1" id="KW-0812">Transmembrane</keyword>
<dbReference type="InParanoid" id="A0A0D0A5B3"/>
<dbReference type="AlphaFoldDB" id="A0A0D0A5B3"/>
<dbReference type="HOGENOM" id="CLU_2723896_0_0_1"/>
<evidence type="ECO:0000256" key="1">
    <source>
        <dbReference type="SAM" id="Phobius"/>
    </source>
</evidence>
<protein>
    <submittedName>
        <fullName evidence="2">Uncharacterized protein</fullName>
    </submittedName>
</protein>
<keyword evidence="1" id="KW-1133">Transmembrane helix</keyword>
<dbReference type="EMBL" id="KN835175">
    <property type="protein sequence ID" value="KIK45315.1"/>
    <property type="molecule type" value="Genomic_DNA"/>
</dbReference>
<sequence>MESKHIKAVKEPWRHSSRFNALGQMLRTNQRLDKLAVLHVDFTKRKMLTGTCLSAVVVALHMYQVYLLVQQC</sequence>
<name>A0A0D0A5B3_9AGAM</name>
<reference evidence="2 3" key="1">
    <citation type="submission" date="2014-04" db="EMBL/GenBank/DDBJ databases">
        <authorList>
            <consortium name="DOE Joint Genome Institute"/>
            <person name="Kuo A."/>
            <person name="Ruytinx J."/>
            <person name="Rineau F."/>
            <person name="Colpaert J."/>
            <person name="Kohler A."/>
            <person name="Nagy L.G."/>
            <person name="Floudas D."/>
            <person name="Copeland A."/>
            <person name="Barry K.W."/>
            <person name="Cichocki N."/>
            <person name="Veneault-Fourrey C."/>
            <person name="LaButti K."/>
            <person name="Lindquist E.A."/>
            <person name="Lipzen A."/>
            <person name="Lundell T."/>
            <person name="Morin E."/>
            <person name="Murat C."/>
            <person name="Sun H."/>
            <person name="Tunlid A."/>
            <person name="Henrissat B."/>
            <person name="Grigoriev I.V."/>
            <person name="Hibbett D.S."/>
            <person name="Martin F."/>
            <person name="Nordberg H.P."/>
            <person name="Cantor M.N."/>
            <person name="Hua S.X."/>
        </authorList>
    </citation>
    <scope>NUCLEOTIDE SEQUENCE [LARGE SCALE GENOMIC DNA]</scope>
    <source>
        <strain evidence="2 3">UH-Slu-Lm8-n1</strain>
    </source>
</reference>
<keyword evidence="1" id="KW-0472">Membrane</keyword>
<proteinExistence type="predicted"/>
<dbReference type="OrthoDB" id="3246013at2759"/>
<reference evidence="3" key="2">
    <citation type="submission" date="2015-01" db="EMBL/GenBank/DDBJ databases">
        <title>Evolutionary Origins and Diversification of the Mycorrhizal Mutualists.</title>
        <authorList>
            <consortium name="DOE Joint Genome Institute"/>
            <consortium name="Mycorrhizal Genomics Consortium"/>
            <person name="Kohler A."/>
            <person name="Kuo A."/>
            <person name="Nagy L.G."/>
            <person name="Floudas D."/>
            <person name="Copeland A."/>
            <person name="Barry K.W."/>
            <person name="Cichocki N."/>
            <person name="Veneault-Fourrey C."/>
            <person name="LaButti K."/>
            <person name="Lindquist E.A."/>
            <person name="Lipzen A."/>
            <person name="Lundell T."/>
            <person name="Morin E."/>
            <person name="Murat C."/>
            <person name="Riley R."/>
            <person name="Ohm R."/>
            <person name="Sun H."/>
            <person name="Tunlid A."/>
            <person name="Henrissat B."/>
            <person name="Grigoriev I.V."/>
            <person name="Hibbett D.S."/>
            <person name="Martin F."/>
        </authorList>
    </citation>
    <scope>NUCLEOTIDE SEQUENCE [LARGE SCALE GENOMIC DNA]</scope>
    <source>
        <strain evidence="3">UH-Slu-Lm8-n1</strain>
    </source>
</reference>
<organism evidence="2 3">
    <name type="scientific">Suillus luteus UH-Slu-Lm8-n1</name>
    <dbReference type="NCBI Taxonomy" id="930992"/>
    <lineage>
        <taxon>Eukaryota</taxon>
        <taxon>Fungi</taxon>
        <taxon>Dikarya</taxon>
        <taxon>Basidiomycota</taxon>
        <taxon>Agaricomycotina</taxon>
        <taxon>Agaricomycetes</taxon>
        <taxon>Agaricomycetidae</taxon>
        <taxon>Boletales</taxon>
        <taxon>Suillineae</taxon>
        <taxon>Suillaceae</taxon>
        <taxon>Suillus</taxon>
    </lineage>
</organism>
<keyword evidence="3" id="KW-1185">Reference proteome</keyword>
<evidence type="ECO:0000313" key="2">
    <source>
        <dbReference type="EMBL" id="KIK45315.1"/>
    </source>
</evidence>
<dbReference type="STRING" id="930992.A0A0D0A5B3"/>
<gene>
    <name evidence="2" type="ORF">CY34DRAFT_78249</name>
</gene>
<evidence type="ECO:0000313" key="3">
    <source>
        <dbReference type="Proteomes" id="UP000054485"/>
    </source>
</evidence>
<dbReference type="Proteomes" id="UP000054485">
    <property type="component" value="Unassembled WGS sequence"/>
</dbReference>